<dbReference type="InterPro" id="IPR011330">
    <property type="entry name" value="Glyco_hydro/deAcase_b/a-brl"/>
</dbReference>
<protein>
    <recommendedName>
        <fullName evidence="4">NodB homology domain-containing protein</fullName>
    </recommendedName>
</protein>
<name>A0ABP0CWY9_9PEZI</name>
<organism evidence="2 3">
    <name type="scientific">Sporothrix bragantina</name>
    <dbReference type="NCBI Taxonomy" id="671064"/>
    <lineage>
        <taxon>Eukaryota</taxon>
        <taxon>Fungi</taxon>
        <taxon>Dikarya</taxon>
        <taxon>Ascomycota</taxon>
        <taxon>Pezizomycotina</taxon>
        <taxon>Sordariomycetes</taxon>
        <taxon>Sordariomycetidae</taxon>
        <taxon>Ophiostomatales</taxon>
        <taxon>Ophiostomataceae</taxon>
        <taxon>Sporothrix</taxon>
    </lineage>
</organism>
<feature type="region of interest" description="Disordered" evidence="1">
    <location>
        <begin position="37"/>
        <end position="73"/>
    </location>
</feature>
<reference evidence="2 3" key="1">
    <citation type="submission" date="2024-01" db="EMBL/GenBank/DDBJ databases">
        <authorList>
            <person name="Allen C."/>
            <person name="Tagirdzhanova G."/>
        </authorList>
    </citation>
    <scope>NUCLEOTIDE SEQUENCE [LARGE SCALE GENOMIC DNA]</scope>
</reference>
<dbReference type="EMBL" id="CAWUHC010000163">
    <property type="protein sequence ID" value="CAK7236677.1"/>
    <property type="molecule type" value="Genomic_DNA"/>
</dbReference>
<accession>A0ABP0CWY9</accession>
<evidence type="ECO:0000256" key="1">
    <source>
        <dbReference type="SAM" id="MobiDB-lite"/>
    </source>
</evidence>
<sequence>MATYNPDGSAVSLDATSIDPLRGTKYDFPRENIGYGRKSLDPHIQNGDAQSESRLWEQSGNKPAQVGARSLNPESDYDYGSRVGVWRLLDCFEQYQMPVTAFAVGQAFENPEVASAFTQFL</sequence>
<gene>
    <name evidence="2" type="ORF">SBRCBS47491_009720</name>
</gene>
<dbReference type="Gene3D" id="3.20.20.370">
    <property type="entry name" value="Glycoside hydrolase/deacetylase"/>
    <property type="match status" value="1"/>
</dbReference>
<dbReference type="Proteomes" id="UP001642406">
    <property type="component" value="Unassembled WGS sequence"/>
</dbReference>
<evidence type="ECO:0000313" key="3">
    <source>
        <dbReference type="Proteomes" id="UP001642406"/>
    </source>
</evidence>
<evidence type="ECO:0008006" key="4">
    <source>
        <dbReference type="Google" id="ProtNLM"/>
    </source>
</evidence>
<dbReference type="PANTHER" id="PTHR43123:SF1">
    <property type="entry name" value="POLYSACCHARIDE DEACETYLASE-RELATED"/>
    <property type="match status" value="1"/>
</dbReference>
<comment type="caution">
    <text evidence="2">The sequence shown here is derived from an EMBL/GenBank/DDBJ whole genome shotgun (WGS) entry which is preliminary data.</text>
</comment>
<evidence type="ECO:0000313" key="2">
    <source>
        <dbReference type="EMBL" id="CAK7236677.1"/>
    </source>
</evidence>
<dbReference type="SUPFAM" id="SSF88713">
    <property type="entry name" value="Glycoside hydrolase/deacetylase"/>
    <property type="match status" value="1"/>
</dbReference>
<proteinExistence type="predicted"/>
<feature type="compositionally biased region" description="Polar residues" evidence="1">
    <location>
        <begin position="47"/>
        <end position="62"/>
    </location>
</feature>
<dbReference type="PANTHER" id="PTHR43123">
    <property type="entry name" value="POLYSACCHARIDE DEACETYLASE-RELATED"/>
    <property type="match status" value="1"/>
</dbReference>
<keyword evidence="3" id="KW-1185">Reference proteome</keyword>